<evidence type="ECO:0000313" key="10">
    <source>
        <dbReference type="EMBL" id="RMZ56484.1"/>
    </source>
</evidence>
<evidence type="ECO:0000313" key="9">
    <source>
        <dbReference type="EMBL" id="KFM26467.1"/>
    </source>
</evidence>
<proteinExistence type="inferred from homology"/>
<dbReference type="EMBL" id="GDKF01001228">
    <property type="protein sequence ID" value="JAT77394.1"/>
    <property type="molecule type" value="Transcribed_RNA"/>
</dbReference>
<dbReference type="FunFam" id="3.30.70.100:FF:000002">
    <property type="entry name" value="V-type proton ATPase subunit C"/>
    <property type="match status" value="1"/>
</dbReference>
<evidence type="ECO:0000313" key="12">
    <source>
        <dbReference type="Proteomes" id="UP000279271"/>
    </source>
</evidence>
<dbReference type="GO" id="GO:0046961">
    <property type="term" value="F:proton-transporting ATPase activity, rotational mechanism"/>
    <property type="evidence" value="ECO:0007669"/>
    <property type="project" value="InterPro"/>
</dbReference>
<dbReference type="eggNOG" id="KOG2909">
    <property type="taxonomic scope" value="Eukaryota"/>
</dbReference>
<feature type="region of interest" description="Disordered" evidence="7">
    <location>
        <begin position="81"/>
        <end position="103"/>
    </location>
</feature>
<dbReference type="SUPFAM" id="SSF118203">
    <property type="entry name" value="Vacuolar ATP synthase subunit C"/>
    <property type="match status" value="1"/>
</dbReference>
<evidence type="ECO:0000256" key="3">
    <source>
        <dbReference type="ARBA" id="ARBA00022781"/>
    </source>
</evidence>
<reference evidence="10" key="4">
    <citation type="submission" date="2018-10" db="EMBL/GenBank/DDBJ databases">
        <authorList>
            <person name="Hovde B."/>
            <person name="Zhang X."/>
        </authorList>
    </citation>
    <scope>NUCLEOTIDE SEQUENCE [LARGE SCALE GENOMIC DNA]</scope>
    <source>
        <strain evidence="10">UTEX 25</strain>
    </source>
</reference>
<dbReference type="Gene3D" id="3.30.70.100">
    <property type="match status" value="1"/>
</dbReference>
<dbReference type="PANTHER" id="PTHR10137">
    <property type="entry name" value="V-TYPE PROTON ATPASE SUBUNIT C"/>
    <property type="match status" value="1"/>
</dbReference>
<dbReference type="RefSeq" id="XP_011399399.1">
    <property type="nucleotide sequence ID" value="XM_011401097.1"/>
</dbReference>
<dbReference type="EMBL" id="KL662128">
    <property type="protein sequence ID" value="KFM26467.1"/>
    <property type="molecule type" value="Genomic_DNA"/>
</dbReference>
<dbReference type="GO" id="GO:0000221">
    <property type="term" value="C:vacuolar proton-transporting V-type ATPase, V1 domain"/>
    <property type="evidence" value="ECO:0007669"/>
    <property type="project" value="TreeGrafter"/>
</dbReference>
<dbReference type="Proteomes" id="UP000279271">
    <property type="component" value="Unassembled WGS sequence"/>
</dbReference>
<dbReference type="PANTHER" id="PTHR10137:SF0">
    <property type="entry name" value="V-TYPE PROTON ATPASE SUBUNIT C"/>
    <property type="match status" value="1"/>
</dbReference>
<comment type="similarity">
    <text evidence="1 6">Belongs to the V-ATPase C subunit family.</text>
</comment>
<dbReference type="STRING" id="3075.A0A087SL63"/>
<dbReference type="CDD" id="cd14785">
    <property type="entry name" value="V-ATPase_C"/>
    <property type="match status" value="1"/>
</dbReference>
<evidence type="ECO:0000256" key="2">
    <source>
        <dbReference type="ARBA" id="ARBA00022448"/>
    </source>
</evidence>
<dbReference type="Proteomes" id="UP000028924">
    <property type="component" value="Unassembled WGS sequence"/>
</dbReference>
<dbReference type="AlphaFoldDB" id="A0A087SL63"/>
<dbReference type="KEGG" id="apro:F751_2685"/>
<protein>
    <recommendedName>
        <fullName evidence="6">V-type proton ATPase subunit C</fullName>
    </recommendedName>
</protein>
<reference evidence="10" key="5">
    <citation type="submission" date="2018-11" db="EMBL/GenBank/DDBJ databases">
        <title>Characterization of plant carbon substrate utilization by Auxenochlorella protothecoides.</title>
        <authorList>
            <person name="Vogler B.W."/>
            <person name="Starkenburg S.R."/>
            <person name="Sudasinghe N."/>
            <person name="Schambach J.Y."/>
            <person name="Rollin J.A."/>
            <person name="Pattathil S."/>
            <person name="Barry A.N."/>
        </authorList>
    </citation>
    <scope>NUCLEOTIDE SEQUENCE [LARGE SCALE GENOMIC DNA]</scope>
    <source>
        <strain evidence="10">UTEX 25</strain>
    </source>
</reference>
<dbReference type="Gene3D" id="1.20.1460.10">
    <property type="entry name" value="subunit c (vma5p) of the yeast v-atpase, domain 2"/>
    <property type="match status" value="1"/>
</dbReference>
<keyword evidence="11" id="KW-1185">Reference proteome</keyword>
<keyword evidence="4 6" id="KW-0406">Ion transport</keyword>
<dbReference type="InterPro" id="IPR036132">
    <property type="entry name" value="Vac_ATP_synth_c_sf"/>
</dbReference>
<dbReference type="EMBL" id="QOKY01000142">
    <property type="protein sequence ID" value="RMZ56484.1"/>
    <property type="molecule type" value="Genomic_DNA"/>
</dbReference>
<comment type="function">
    <text evidence="6">Subunit of the V1 complex of vacuolar(H+)-ATPase (V-ATPase), a multisubunit enzyme composed of a peripheral complex (V1) that hydrolyzes ATP and a membrane integral complex (V0) that translocates protons. V-ATPase is responsible for acidifying and maintaining the pH of intracellular compartments and in some cell types, is targeted to the plasma membrane, where it is responsible for acidifying the extracellular environment. Subunit C is necessary for the assembly of the catalytic sector of the enzyme and is likely to have a specific function in its catalytic activity.</text>
</comment>
<comment type="subunit">
    <text evidence="6">V-ATPase is a heteromultimeric enzyme composed of a peripheral catalytic V1 complex (components A to H) attached to an integral membrane V0 proton pore complex.</text>
</comment>
<dbReference type="OrthoDB" id="6605928at2759"/>
<dbReference type="GeneID" id="23614076"/>
<name>A0A087SL63_AUXPR</name>
<evidence type="ECO:0000256" key="5">
    <source>
        <dbReference type="ARBA" id="ARBA00025445"/>
    </source>
</evidence>
<accession>A0A087SL63</accession>
<evidence type="ECO:0000313" key="11">
    <source>
        <dbReference type="Proteomes" id="UP000028924"/>
    </source>
</evidence>
<sequence length="374" mass="41806">MVYWLVALPAPSTGMEGAWASLQEDTTYSSDLSVNFKFAVPEFKVGTLDSLLGLSDDLVKVNGAVEGSVNKVRRQLFELQSAAPTDRSEEEEGGEVRVEGTSPPDYLQHFEWQEAKYPSKRPLKDTVAAITEVTQKLDDDLKLRTTEYTQQRTLLQAQLRKRTGSLAVRDLSDLVPPGELVETENLVTLVVVIARSNTPEFMKSYEGLTEWVVPRSARLVTEDSEYSVVSVVLFRRVVDDFKAAARAKGYQAKEITSDAESQKANEEGLEKLRAAVEVKRSEFEAWCLTSYSEAFSAWIHILAVRLFVESILRYGLPPQFLPVLMRPNPKAVAKLRKLLASKYSGVGGQFFSNESGADSDLFPYVSFTLNIEER</sequence>
<evidence type="ECO:0000256" key="1">
    <source>
        <dbReference type="ARBA" id="ARBA00006138"/>
    </source>
</evidence>
<comment type="function">
    <text evidence="5">Subunit of the peripheral V1 complex of vacuolar ATPase. Subunit C is necessary for the assembly of the catalytic sector of the enzyme and is likely to have a specific function in its catalytic activity. V-ATPase is responsible for acidifying a variety of intracellular compartments in eukaryotic cells.</text>
</comment>
<dbReference type="Gene3D" id="3.30.70.1180">
    <property type="entry name" value="Vacuolar atp synthase subunit c, domain 1"/>
    <property type="match status" value="1"/>
</dbReference>
<evidence type="ECO:0000256" key="4">
    <source>
        <dbReference type="ARBA" id="ARBA00023065"/>
    </source>
</evidence>
<keyword evidence="3 6" id="KW-0375">Hydrogen ion transport</keyword>
<reference evidence="12" key="3">
    <citation type="journal article" date="2018" name="Algal Res.">
        <title>Characterization of plant carbon substrate utilization by Auxenochlorella protothecoides.</title>
        <authorList>
            <person name="Vogler B.W."/>
            <person name="Starkenburg S.R."/>
            <person name="Sudasinghe N."/>
            <person name="Schambach J.Y."/>
            <person name="Rollin J.A."/>
            <person name="Pattathil S."/>
            <person name="Barry A.N."/>
        </authorList>
    </citation>
    <scope>NUCLEOTIDE SEQUENCE [LARGE SCALE GENOMIC DNA]</scope>
    <source>
        <strain evidence="12">UTEX 25</strain>
    </source>
</reference>
<reference evidence="8" key="2">
    <citation type="submission" date="2015-08" db="EMBL/GenBank/DDBJ databases">
        <authorList>
            <person name="Babu N.S."/>
            <person name="Beckwith C.J."/>
            <person name="Beseler K.G."/>
            <person name="Brison A."/>
            <person name="Carone J.V."/>
            <person name="Caskin T.P."/>
            <person name="Diamond M."/>
            <person name="Durham M.E."/>
            <person name="Foxe J.M."/>
            <person name="Go M."/>
            <person name="Henderson B.A."/>
            <person name="Jones I.B."/>
            <person name="McGettigan J.A."/>
            <person name="Micheletti S.J."/>
            <person name="Nasrallah M.E."/>
            <person name="Ortiz D."/>
            <person name="Piller C.R."/>
            <person name="Privatt S.R."/>
            <person name="Schneider S.L."/>
            <person name="Sharp S."/>
            <person name="Smith T.C."/>
            <person name="Stanton J.D."/>
            <person name="Ullery H.E."/>
            <person name="Wilson R.J."/>
            <person name="Serrano M.G."/>
            <person name="Buck G."/>
            <person name="Lee V."/>
            <person name="Wang Y."/>
            <person name="Carvalho R."/>
            <person name="Voegtly L."/>
            <person name="Shi R."/>
            <person name="Duckworth R."/>
            <person name="Johnson A."/>
            <person name="Loviza R."/>
            <person name="Walstead R."/>
            <person name="Shah Z."/>
            <person name="Kiflezghi M."/>
            <person name="Wade K."/>
            <person name="Ball S.L."/>
            <person name="Bradley K.W."/>
            <person name="Asai D.J."/>
            <person name="Bowman C.A."/>
            <person name="Russell D.A."/>
            <person name="Pope W.H."/>
            <person name="Jacobs-Sera D."/>
            <person name="Hendrix R.W."/>
            <person name="Hatfull G.F."/>
        </authorList>
    </citation>
    <scope>NUCLEOTIDE SEQUENCE</scope>
</reference>
<dbReference type="InterPro" id="IPR004907">
    <property type="entry name" value="ATPase_V1-cplx_csu"/>
</dbReference>
<reference evidence="9 11" key="1">
    <citation type="journal article" date="2014" name="BMC Genomics">
        <title>Oil accumulation mechanisms of the oleaginous microalga Chlorella protothecoides revealed through its genome, transcriptomes, and proteomes.</title>
        <authorList>
            <person name="Gao C."/>
            <person name="Wang Y."/>
            <person name="Shen Y."/>
            <person name="Yan D."/>
            <person name="He X."/>
            <person name="Dai J."/>
            <person name="Wu Q."/>
        </authorList>
    </citation>
    <scope>NUCLEOTIDE SEQUENCE [LARGE SCALE GENOMIC DNA]</scope>
    <source>
        <strain evidence="9 11">0710</strain>
    </source>
</reference>
<gene>
    <name evidence="10" type="ORF">APUTEX25_001331</name>
    <name evidence="9" type="ORF">F751_2685</name>
    <name evidence="8" type="ORF">g.10740</name>
</gene>
<keyword evidence="2 6" id="KW-0813">Transport</keyword>
<evidence type="ECO:0000256" key="6">
    <source>
        <dbReference type="RuleBase" id="RU364010"/>
    </source>
</evidence>
<evidence type="ECO:0000256" key="7">
    <source>
        <dbReference type="SAM" id="MobiDB-lite"/>
    </source>
</evidence>
<dbReference type="Pfam" id="PF03223">
    <property type="entry name" value="V-ATPase_C"/>
    <property type="match status" value="1"/>
</dbReference>
<evidence type="ECO:0000313" key="8">
    <source>
        <dbReference type="EMBL" id="JAT77394.1"/>
    </source>
</evidence>
<organism evidence="9 11">
    <name type="scientific">Auxenochlorella protothecoides</name>
    <name type="common">Green microalga</name>
    <name type="synonym">Chlorella protothecoides</name>
    <dbReference type="NCBI Taxonomy" id="3075"/>
    <lineage>
        <taxon>Eukaryota</taxon>
        <taxon>Viridiplantae</taxon>
        <taxon>Chlorophyta</taxon>
        <taxon>core chlorophytes</taxon>
        <taxon>Trebouxiophyceae</taxon>
        <taxon>Chlorellales</taxon>
        <taxon>Chlorellaceae</taxon>
        <taxon>Auxenochlorella</taxon>
    </lineage>
</organism>